<comment type="caution">
    <text evidence="1">The sequence shown here is derived from an EMBL/GenBank/DDBJ whole genome shotgun (WGS) entry which is preliminary data.</text>
</comment>
<organism evidence="1">
    <name type="scientific">Tanacetum cinerariifolium</name>
    <name type="common">Dalmatian daisy</name>
    <name type="synonym">Chrysanthemum cinerariifolium</name>
    <dbReference type="NCBI Taxonomy" id="118510"/>
    <lineage>
        <taxon>Eukaryota</taxon>
        <taxon>Viridiplantae</taxon>
        <taxon>Streptophyta</taxon>
        <taxon>Embryophyta</taxon>
        <taxon>Tracheophyta</taxon>
        <taxon>Spermatophyta</taxon>
        <taxon>Magnoliopsida</taxon>
        <taxon>eudicotyledons</taxon>
        <taxon>Gunneridae</taxon>
        <taxon>Pentapetalae</taxon>
        <taxon>asterids</taxon>
        <taxon>campanulids</taxon>
        <taxon>Asterales</taxon>
        <taxon>Asteraceae</taxon>
        <taxon>Asteroideae</taxon>
        <taxon>Anthemideae</taxon>
        <taxon>Anthemidinae</taxon>
        <taxon>Tanacetum</taxon>
    </lineage>
</organism>
<feature type="non-terminal residue" evidence="1">
    <location>
        <position position="172"/>
    </location>
</feature>
<feature type="non-terminal residue" evidence="1">
    <location>
        <position position="1"/>
    </location>
</feature>
<proteinExistence type="predicted"/>
<protein>
    <submittedName>
        <fullName evidence="1">Uncharacterized protein</fullName>
    </submittedName>
</protein>
<evidence type="ECO:0000313" key="1">
    <source>
        <dbReference type="EMBL" id="GFD20544.1"/>
    </source>
</evidence>
<accession>A0A699ULJ6</accession>
<dbReference type="EMBL" id="BKCJ011322891">
    <property type="protein sequence ID" value="GFD20544.1"/>
    <property type="molecule type" value="Genomic_DNA"/>
</dbReference>
<sequence length="172" mass="17666">AAMTDVFARLRCEQRRQLPQRNLGRLGVVAVGYEPVAGVLEALLGYAHIDQGRNAGIEAHLDELEQLAGGSVVLLGGIDQGQGLLVGQPRFAGVYEREAQAAVGAVALVEERVADRVLGAVVVGAGVQAQGGVAVGLGQAGQQLVHAHLAVGGQQVGVARQGRFEVGPAQRA</sequence>
<name>A0A699ULJ6_TANCI</name>
<reference evidence="1" key="1">
    <citation type="journal article" date="2019" name="Sci. Rep.">
        <title>Draft genome of Tanacetum cinerariifolium, the natural source of mosquito coil.</title>
        <authorList>
            <person name="Yamashiro T."/>
            <person name="Shiraishi A."/>
            <person name="Satake H."/>
            <person name="Nakayama K."/>
        </authorList>
    </citation>
    <scope>NUCLEOTIDE SEQUENCE</scope>
</reference>
<dbReference type="AlphaFoldDB" id="A0A699ULJ6"/>
<gene>
    <name evidence="1" type="ORF">Tci_892513</name>
</gene>